<dbReference type="Gene3D" id="1.20.58.80">
    <property type="entry name" value="Phosphotransferase system, lactose/cellobiose-type IIA subunit"/>
    <property type="match status" value="1"/>
</dbReference>
<dbReference type="PANTHER" id="PTHR46143:SF1">
    <property type="entry name" value="CALPAIN-7"/>
    <property type="match status" value="1"/>
</dbReference>
<dbReference type="SUPFAM" id="SSF54001">
    <property type="entry name" value="Cysteine proteinases"/>
    <property type="match status" value="1"/>
</dbReference>
<dbReference type="PROSITE" id="PS50203">
    <property type="entry name" value="CALPAIN_CAT"/>
    <property type="match status" value="1"/>
</dbReference>
<evidence type="ECO:0000256" key="7">
    <source>
        <dbReference type="SAM" id="MobiDB-lite"/>
    </source>
</evidence>
<keyword evidence="4 6" id="KW-0788">Thiol protease</keyword>
<dbReference type="AlphaFoldDB" id="R8BFP0"/>
<dbReference type="GO" id="GO:0004198">
    <property type="term" value="F:calcium-dependent cysteine-type endopeptidase activity"/>
    <property type="evidence" value="ECO:0007669"/>
    <property type="project" value="InterPro"/>
</dbReference>
<reference evidence="10" key="1">
    <citation type="journal article" date="2013" name="Genome Announc.">
        <title>Draft genome sequence of the ascomycete Phaeoacremonium aleophilum strain UCR-PA7, a causal agent of the esca disease complex in grapevines.</title>
        <authorList>
            <person name="Blanco-Ulate B."/>
            <person name="Rolshausen P."/>
            <person name="Cantu D."/>
        </authorList>
    </citation>
    <scope>NUCLEOTIDE SEQUENCE [LARGE SCALE GENOMIC DNA]</scope>
    <source>
        <strain evidence="10">UCR-PA7</strain>
    </source>
</reference>
<feature type="active site" evidence="5 6">
    <location>
        <position position="341"/>
    </location>
</feature>
<dbReference type="Pfam" id="PF25435">
    <property type="entry name" value="PalB_C"/>
    <property type="match status" value="1"/>
</dbReference>
<organism evidence="9 10">
    <name type="scientific">Phaeoacremonium minimum (strain UCR-PA7)</name>
    <name type="common">Esca disease fungus</name>
    <name type="synonym">Togninia minima</name>
    <dbReference type="NCBI Taxonomy" id="1286976"/>
    <lineage>
        <taxon>Eukaryota</taxon>
        <taxon>Fungi</taxon>
        <taxon>Dikarya</taxon>
        <taxon>Ascomycota</taxon>
        <taxon>Pezizomycotina</taxon>
        <taxon>Sordariomycetes</taxon>
        <taxon>Sordariomycetidae</taxon>
        <taxon>Togniniales</taxon>
        <taxon>Togniniaceae</taxon>
        <taxon>Phaeoacremonium</taxon>
    </lineage>
</organism>
<feature type="domain" description="Calpain catalytic" evidence="8">
    <location>
        <begin position="75"/>
        <end position="404"/>
    </location>
</feature>
<dbReference type="KEGG" id="tmn:UCRPA7_6381"/>
<dbReference type="PRINTS" id="PR00704">
    <property type="entry name" value="CALPAIN"/>
</dbReference>
<evidence type="ECO:0000256" key="1">
    <source>
        <dbReference type="ARBA" id="ARBA00010193"/>
    </source>
</evidence>
<keyword evidence="3 6" id="KW-0378">Hydrolase</keyword>
<proteinExistence type="inferred from homology"/>
<evidence type="ECO:0000313" key="10">
    <source>
        <dbReference type="Proteomes" id="UP000014074"/>
    </source>
</evidence>
<sequence>MEAQAREHEAKIARSTGKEALSHAIAAAEYYMKAVREAPNAAEKARLKRKCEELLTRAERLKAPPAPAPVRSKWPRQSRQLPAGEKAILLRSSRLHGSVFPPWDAEPDANAFRKSSPQEPLYRGGGGDEVPDSMMIAQAESDLVQDITTDCSVVASLCAAMPHFRRTKDSMLSALMYPFDNNTFAPVTSQNGKYIFRLHFNGCFRQVVIDDRLPASKTSRTLFVVDRKNPHLIWPALLEKAYLKVRGGYDFPGSNSGTDLWVLTGWIPEQVFLQSDDIEVDQIWKRIKNSYDYSDVVVTLGTGRLSPEEEDALGLAGEHDYAVLDMKVDEKSGNRRLLLKNPWCDGLVWKGVGSSATIDVAAYPPSSSSRSDRTDSTTDLTGAFWITFEDVIQNFESLYLNWNPSLFTDRQDHHFTWTIPSPAMALSFAHNPQYSFSASSSGAVWILLSRHFQDGELAIARNRTANEYGDSKDGSLAAVSNSLGFMSLYLFNTTAGQRVQLPDRALHRGAYVDSPQTLMRIDAEAGVKYTVAIAQQDLPLPKYSFTLSFFSRCPLDVAQAAPAHQHYEELEGYWTRRTAGGNAATATFLHNPQFSITVPRPTSVSLLLCADGADIPVHVDLVWAGGERVMALSTRDIVASSGEYRRGCALAETKAPSAVVDAGTYTAVVSTFEPGQHARFTLRVGSDVPLTIRPVLSDAAGRLRTELAPVVSFQGDEVHASEGDTVQRARVAVSRLTRASLVARSGSLSGAGGGLPAVPSSLRVSIEGGSGPHRTTLAVSGDGEFADGTMGVRTPEVDLDPDMVRGPGGGVWVVVEQMGSRAADQGIQVDILSDGQVSVGRWETVERY</sequence>
<dbReference type="PANTHER" id="PTHR46143">
    <property type="entry name" value="CALPAIN-7"/>
    <property type="match status" value="1"/>
</dbReference>
<dbReference type="InterPro" id="IPR051297">
    <property type="entry name" value="PalB/RIM13"/>
</dbReference>
<keyword evidence="10" id="KW-1185">Reference proteome</keyword>
<dbReference type="SUPFAM" id="SSF49758">
    <property type="entry name" value="Calpain large subunit, middle domain (domain III)"/>
    <property type="match status" value="2"/>
</dbReference>
<dbReference type="InterPro" id="IPR001300">
    <property type="entry name" value="Peptidase_C2_calpain_cat"/>
</dbReference>
<dbReference type="InterPro" id="IPR022683">
    <property type="entry name" value="Calpain_III"/>
</dbReference>
<dbReference type="SMART" id="SM00720">
    <property type="entry name" value="calpain_III"/>
    <property type="match status" value="1"/>
</dbReference>
<dbReference type="Gene3D" id="3.90.70.10">
    <property type="entry name" value="Cysteine proteinases"/>
    <property type="match status" value="1"/>
</dbReference>
<dbReference type="SUPFAM" id="SSF116846">
    <property type="entry name" value="MIT domain"/>
    <property type="match status" value="1"/>
</dbReference>
<dbReference type="OrthoDB" id="167576at2759"/>
<evidence type="ECO:0000256" key="6">
    <source>
        <dbReference type="PROSITE-ProRule" id="PRU00239"/>
    </source>
</evidence>
<dbReference type="GO" id="GO:0006508">
    <property type="term" value="P:proteolysis"/>
    <property type="evidence" value="ECO:0007669"/>
    <property type="project" value="UniProtKB-KW"/>
</dbReference>
<dbReference type="GeneID" id="19327031"/>
<keyword evidence="2 6" id="KW-0645">Protease</keyword>
<protein>
    <submittedName>
        <fullName evidence="9">Putative palb protein</fullName>
    </submittedName>
</protein>
<dbReference type="Proteomes" id="UP000014074">
    <property type="component" value="Unassembled WGS sequence"/>
</dbReference>
<dbReference type="HOGENOM" id="CLU_006770_1_0_1"/>
<feature type="region of interest" description="Disordered" evidence="7">
    <location>
        <begin position="106"/>
        <end position="130"/>
    </location>
</feature>
<evidence type="ECO:0000256" key="3">
    <source>
        <dbReference type="ARBA" id="ARBA00022801"/>
    </source>
</evidence>
<gene>
    <name evidence="9" type="ORF">UCRPA7_6381</name>
</gene>
<feature type="active site" evidence="5 6">
    <location>
        <position position="151"/>
    </location>
</feature>
<evidence type="ECO:0000256" key="4">
    <source>
        <dbReference type="ARBA" id="ARBA00022807"/>
    </source>
</evidence>
<evidence type="ECO:0000256" key="5">
    <source>
        <dbReference type="PIRSR" id="PIRSR622684-1"/>
    </source>
</evidence>
<feature type="active site" evidence="5 6">
    <location>
        <position position="319"/>
    </location>
</feature>
<dbReference type="eggNOG" id="KOG0045">
    <property type="taxonomic scope" value="Eukaryota"/>
</dbReference>
<dbReference type="RefSeq" id="XP_007917110.1">
    <property type="nucleotide sequence ID" value="XM_007918919.1"/>
</dbReference>
<dbReference type="InterPro" id="IPR022684">
    <property type="entry name" value="Calpain_cysteine_protease"/>
</dbReference>
<dbReference type="InterPro" id="IPR036213">
    <property type="entry name" value="Calpain_III_sf"/>
</dbReference>
<dbReference type="InterPro" id="IPR036181">
    <property type="entry name" value="MIT_dom_sf"/>
</dbReference>
<name>R8BFP0_PHAM7</name>
<evidence type="ECO:0000259" key="8">
    <source>
        <dbReference type="PROSITE" id="PS50203"/>
    </source>
</evidence>
<evidence type="ECO:0000256" key="2">
    <source>
        <dbReference type="ARBA" id="ARBA00022670"/>
    </source>
</evidence>
<dbReference type="Gene3D" id="2.60.120.380">
    <property type="match status" value="1"/>
</dbReference>
<dbReference type="SMART" id="SM00230">
    <property type="entry name" value="CysPc"/>
    <property type="match status" value="1"/>
</dbReference>
<dbReference type="Pfam" id="PF00648">
    <property type="entry name" value="Peptidase_C2"/>
    <property type="match status" value="1"/>
</dbReference>
<dbReference type="InterPro" id="IPR038765">
    <property type="entry name" value="Papain-like_cys_pep_sf"/>
</dbReference>
<comment type="similarity">
    <text evidence="1">Belongs to the peptidase C2 family. PalB/RIM13 subfamily.</text>
</comment>
<dbReference type="EMBL" id="KB933236">
    <property type="protein sequence ID" value="EON98104.1"/>
    <property type="molecule type" value="Genomic_DNA"/>
</dbReference>
<accession>R8BFP0</accession>
<evidence type="ECO:0000313" key="9">
    <source>
        <dbReference type="EMBL" id="EON98104.1"/>
    </source>
</evidence>